<name>A0A423VKE5_CYTCH</name>
<evidence type="ECO:0000313" key="3">
    <source>
        <dbReference type="Proteomes" id="UP000284375"/>
    </source>
</evidence>
<organism evidence="2 3">
    <name type="scientific">Cytospora chrysosperma</name>
    <name type="common">Cytospora canker fungus</name>
    <name type="synonym">Sphaeria chrysosperma</name>
    <dbReference type="NCBI Taxonomy" id="252740"/>
    <lineage>
        <taxon>Eukaryota</taxon>
        <taxon>Fungi</taxon>
        <taxon>Dikarya</taxon>
        <taxon>Ascomycota</taxon>
        <taxon>Pezizomycotina</taxon>
        <taxon>Sordariomycetes</taxon>
        <taxon>Sordariomycetidae</taxon>
        <taxon>Diaporthales</taxon>
        <taxon>Cytosporaceae</taxon>
        <taxon>Cytospora</taxon>
    </lineage>
</organism>
<comment type="caution">
    <text evidence="2">The sequence shown here is derived from an EMBL/GenBank/DDBJ whole genome shotgun (WGS) entry which is preliminary data.</text>
</comment>
<reference evidence="2 3" key="1">
    <citation type="submission" date="2015-09" db="EMBL/GenBank/DDBJ databases">
        <title>Host preference determinants of Valsa canker pathogens revealed by comparative genomics.</title>
        <authorList>
            <person name="Yin Z."/>
            <person name="Huang L."/>
        </authorList>
    </citation>
    <scope>NUCLEOTIDE SEQUENCE [LARGE SCALE GENOMIC DNA]</scope>
    <source>
        <strain evidence="2 3">YSFL</strain>
    </source>
</reference>
<keyword evidence="3" id="KW-1185">Reference proteome</keyword>
<feature type="region of interest" description="Disordered" evidence="1">
    <location>
        <begin position="39"/>
        <end position="66"/>
    </location>
</feature>
<dbReference type="AlphaFoldDB" id="A0A423VKE5"/>
<evidence type="ECO:0000313" key="2">
    <source>
        <dbReference type="EMBL" id="ROV91463.1"/>
    </source>
</evidence>
<sequence length="280" mass="30820">MAVHITGLDPSITLAELLQSIAATAPVGMVLSARLLPAESTGAPRGQRRSDSNPSSPSSPSSLKADIVFGNDNAPYDLRRRARDGSFLVRGRAPFVAVNNQLVFNRPKADLGRSRVLRIRGPAGVEGFNEEAMRHVLTSDAAAMEAVGALGVDSEPVETRDGYEGEGEGEGEGERRGWEQEGGMRTMEWRFFDHVQARAFKRALRDHYGRRLKIESGPDPCWDYKEMTRYLSRSRAKNGRRASIRQQQQQLGWLAPVVDPSAPVYPAYFLEAAAETGKHT</sequence>
<accession>A0A423VKE5</accession>
<dbReference type="EMBL" id="LJZO01000043">
    <property type="protein sequence ID" value="ROV91463.1"/>
    <property type="molecule type" value="Genomic_DNA"/>
</dbReference>
<feature type="compositionally biased region" description="Low complexity" evidence="1">
    <location>
        <begin position="52"/>
        <end position="62"/>
    </location>
</feature>
<dbReference type="Proteomes" id="UP000284375">
    <property type="component" value="Unassembled WGS sequence"/>
</dbReference>
<gene>
    <name evidence="2" type="ORF">VSDG_07134</name>
</gene>
<evidence type="ECO:0000256" key="1">
    <source>
        <dbReference type="SAM" id="MobiDB-lite"/>
    </source>
</evidence>
<proteinExistence type="predicted"/>
<feature type="region of interest" description="Disordered" evidence="1">
    <location>
        <begin position="155"/>
        <end position="178"/>
    </location>
</feature>
<protein>
    <submittedName>
        <fullName evidence="2">Uncharacterized protein</fullName>
    </submittedName>
</protein>
<dbReference type="OrthoDB" id="5237412at2759"/>